<reference evidence="1 2" key="1">
    <citation type="submission" date="2021-03" db="EMBL/GenBank/DDBJ databases">
        <title>Sequencing the genomes of 1000 actinobacteria strains.</title>
        <authorList>
            <person name="Klenk H.-P."/>
        </authorList>
    </citation>
    <scope>NUCLEOTIDE SEQUENCE [LARGE SCALE GENOMIC DNA]</scope>
    <source>
        <strain evidence="1 2">DSM 15797</strain>
    </source>
</reference>
<dbReference type="RefSeq" id="WP_209997145.1">
    <property type="nucleotide sequence ID" value="NZ_BAAAJY010000019.1"/>
</dbReference>
<comment type="caution">
    <text evidence="1">The sequence shown here is derived from an EMBL/GenBank/DDBJ whole genome shotgun (WGS) entry which is preliminary data.</text>
</comment>
<protein>
    <submittedName>
        <fullName evidence="1">Uncharacterized protein</fullName>
    </submittedName>
</protein>
<sequence>MQPYLKRSTKSAVCYEYELLLPLAVYAHTRLQEDDARIDKMAQLTNAAYKDCGTLTDAMGIEYKEKFRIGKANLDDAFDMVIWSRLFIEGQLVPDLEMPGESRDFPAKLWAFLDDYPLPGANTYKDGARNEEFIEVAYLATHIAYIPTGNHRYPIYVSDSTHLFDFHRENFYAVMEMGELDLVAEFVDSLRQYSSTSENDRQVPDGTRYLIGVFHSGDDQWTTYREDGETDADVDNYDLIHKIWTGVLGVREREIWAPAPGTYGGVVRDWLPYPRFPQRPD</sequence>
<dbReference type="EMBL" id="JAGIOF010000001">
    <property type="protein sequence ID" value="MBP2386193.1"/>
    <property type="molecule type" value="Genomic_DNA"/>
</dbReference>
<proteinExistence type="predicted"/>
<gene>
    <name evidence="1" type="ORF">JOF47_001704</name>
</gene>
<name>A0ABS4XCS3_9MICC</name>
<dbReference type="Proteomes" id="UP001296993">
    <property type="component" value="Unassembled WGS sequence"/>
</dbReference>
<accession>A0ABS4XCS3</accession>
<keyword evidence="2" id="KW-1185">Reference proteome</keyword>
<evidence type="ECO:0000313" key="2">
    <source>
        <dbReference type="Proteomes" id="UP001296993"/>
    </source>
</evidence>
<organism evidence="1 2">
    <name type="scientific">Paeniglutamicibacter kerguelensis</name>
    <dbReference type="NCBI Taxonomy" id="254788"/>
    <lineage>
        <taxon>Bacteria</taxon>
        <taxon>Bacillati</taxon>
        <taxon>Actinomycetota</taxon>
        <taxon>Actinomycetes</taxon>
        <taxon>Micrococcales</taxon>
        <taxon>Micrococcaceae</taxon>
        <taxon>Paeniglutamicibacter</taxon>
    </lineage>
</organism>
<evidence type="ECO:0000313" key="1">
    <source>
        <dbReference type="EMBL" id="MBP2386193.1"/>
    </source>
</evidence>